<evidence type="ECO:0000256" key="2">
    <source>
        <dbReference type="SAM" id="Phobius"/>
    </source>
</evidence>
<feature type="region of interest" description="Disordered" evidence="1">
    <location>
        <begin position="463"/>
        <end position="521"/>
    </location>
</feature>
<evidence type="ECO:0000256" key="1">
    <source>
        <dbReference type="SAM" id="MobiDB-lite"/>
    </source>
</evidence>
<feature type="compositionally biased region" description="Polar residues" evidence="1">
    <location>
        <begin position="210"/>
        <end position="260"/>
    </location>
</feature>
<keyword evidence="2" id="KW-0812">Transmembrane</keyword>
<proteinExistence type="predicted"/>
<keyword evidence="2" id="KW-1133">Transmembrane helix</keyword>
<evidence type="ECO:0000313" key="3">
    <source>
        <dbReference type="EMBL" id="PBK75226.1"/>
    </source>
</evidence>
<feature type="compositionally biased region" description="Pro residues" evidence="1">
    <location>
        <begin position="415"/>
        <end position="425"/>
    </location>
</feature>
<dbReference type="Gene3D" id="2.30.30.40">
    <property type="entry name" value="SH3 Domains"/>
    <property type="match status" value="1"/>
</dbReference>
<feature type="compositionally biased region" description="Low complexity" evidence="1">
    <location>
        <begin position="75"/>
        <end position="129"/>
    </location>
</feature>
<organism evidence="3 4">
    <name type="scientific">Armillaria solidipes</name>
    <dbReference type="NCBI Taxonomy" id="1076256"/>
    <lineage>
        <taxon>Eukaryota</taxon>
        <taxon>Fungi</taxon>
        <taxon>Dikarya</taxon>
        <taxon>Basidiomycota</taxon>
        <taxon>Agaricomycotina</taxon>
        <taxon>Agaricomycetes</taxon>
        <taxon>Agaricomycetidae</taxon>
        <taxon>Agaricales</taxon>
        <taxon>Marasmiineae</taxon>
        <taxon>Physalacriaceae</taxon>
        <taxon>Armillaria</taxon>
    </lineage>
</organism>
<accession>A0A2H3CIU5</accession>
<dbReference type="EMBL" id="KZ293418">
    <property type="protein sequence ID" value="PBK75226.1"/>
    <property type="molecule type" value="Genomic_DNA"/>
</dbReference>
<name>A0A2H3CIU5_9AGAR</name>
<dbReference type="AlphaFoldDB" id="A0A2H3CIU5"/>
<keyword evidence="2" id="KW-0472">Membrane</keyword>
<feature type="transmembrane region" description="Helical" evidence="2">
    <location>
        <begin position="307"/>
        <end position="328"/>
    </location>
</feature>
<dbReference type="SUPFAM" id="SSF50044">
    <property type="entry name" value="SH3-domain"/>
    <property type="match status" value="1"/>
</dbReference>
<sequence>MHIAARSTHIQRTHRAIPAYSLIQRTPALINLPVSLPDIPIVSPIVTLLVAGINQQEGASTVTVTTTVSTLAASATESSDSASNDSSSGNSSSSGSTDSSSDSANSSDSSSGSIVSVSNVDDISDSTGSGSSGGSGGSGGGSLASTGSVSAGGGSESRTQIGATVSGSLTGATSVVSFASNDSDSPINTFIFSSSVIPSSGTGSIEGTALPSSTLPSGIITPSETTASTRANSKSDPSATDNIQGLTASTVSQPTPNLNILSGDPSAGSTASAASTDSVNGGTGGTEGSGGSSSNGNGTDGAGLPTGATVVISLIVPAIFAASLLLFIRQRFRAKRNRRNKWWFSNMKSREDDTQASGSGAEATARARSIRSSFGTPYDYNASRTSTPSFDVPVPVLPPMAEIRQCSHSPELPMHNPPDGHPSPPLLVNVDTLPQTDMRGVSLYSTRSTSSELYRQYLILGTNDREPTSPASVRPPAFVFPKSPQDSSSETTPKRDSGVLGSSYEANPFADPSASSHRPPTIPFSDVENICRPFEPTLHDEISVSVGDRVRVLKVFNDGWALVEKIPVESPSGKGKQTLPQAGLVPIDCFREAWQPLLAFLEDKGVSGYSETGVAL</sequence>
<protein>
    <recommendedName>
        <fullName evidence="5">SH3 domain-containing protein</fullName>
    </recommendedName>
</protein>
<reference evidence="4" key="1">
    <citation type="journal article" date="2017" name="Nat. Ecol. Evol.">
        <title>Genome expansion and lineage-specific genetic innovations in the forest pathogenic fungi Armillaria.</title>
        <authorList>
            <person name="Sipos G."/>
            <person name="Prasanna A.N."/>
            <person name="Walter M.C."/>
            <person name="O'Connor E."/>
            <person name="Balint B."/>
            <person name="Krizsan K."/>
            <person name="Kiss B."/>
            <person name="Hess J."/>
            <person name="Varga T."/>
            <person name="Slot J."/>
            <person name="Riley R."/>
            <person name="Boka B."/>
            <person name="Rigling D."/>
            <person name="Barry K."/>
            <person name="Lee J."/>
            <person name="Mihaltcheva S."/>
            <person name="LaButti K."/>
            <person name="Lipzen A."/>
            <person name="Waldron R."/>
            <person name="Moloney N.M."/>
            <person name="Sperisen C."/>
            <person name="Kredics L."/>
            <person name="Vagvoelgyi C."/>
            <person name="Patrignani A."/>
            <person name="Fitzpatrick D."/>
            <person name="Nagy I."/>
            <person name="Doyle S."/>
            <person name="Anderson J.B."/>
            <person name="Grigoriev I.V."/>
            <person name="Gueldener U."/>
            <person name="Muensterkoetter M."/>
            <person name="Nagy L.G."/>
        </authorList>
    </citation>
    <scope>NUCLEOTIDE SEQUENCE [LARGE SCALE GENOMIC DNA]</scope>
    <source>
        <strain evidence="4">28-4</strain>
    </source>
</reference>
<keyword evidence="4" id="KW-1185">Reference proteome</keyword>
<feature type="compositionally biased region" description="Low complexity" evidence="1">
    <location>
        <begin position="262"/>
        <end position="280"/>
    </location>
</feature>
<dbReference type="Proteomes" id="UP000218334">
    <property type="component" value="Unassembled WGS sequence"/>
</dbReference>
<feature type="compositionally biased region" description="Gly residues" evidence="1">
    <location>
        <begin position="281"/>
        <end position="300"/>
    </location>
</feature>
<feature type="region of interest" description="Disordered" evidence="1">
    <location>
        <begin position="408"/>
        <end position="427"/>
    </location>
</feature>
<feature type="region of interest" description="Disordered" evidence="1">
    <location>
        <begin position="75"/>
        <end position="160"/>
    </location>
</feature>
<dbReference type="InterPro" id="IPR036028">
    <property type="entry name" value="SH3-like_dom_sf"/>
</dbReference>
<feature type="compositionally biased region" description="Gly residues" evidence="1">
    <location>
        <begin position="130"/>
        <end position="142"/>
    </location>
</feature>
<evidence type="ECO:0008006" key="5">
    <source>
        <dbReference type="Google" id="ProtNLM"/>
    </source>
</evidence>
<evidence type="ECO:0000313" key="4">
    <source>
        <dbReference type="Proteomes" id="UP000218334"/>
    </source>
</evidence>
<gene>
    <name evidence="3" type="ORF">ARMSODRAFT_951316</name>
</gene>
<feature type="region of interest" description="Disordered" evidence="1">
    <location>
        <begin position="201"/>
        <end position="300"/>
    </location>
</feature>
<dbReference type="STRING" id="1076256.A0A2H3CIU5"/>